<dbReference type="OrthoDB" id="8537254at2"/>
<name>A0A4Z0FAV9_9GAMM</name>
<reference evidence="1 2" key="1">
    <citation type="journal article" date="2019" name="ISME J.">
        <title>Candidatus Macondimonas diazotrophica, a novel gammaproteobacterial genus dominating crude-oil-contaminated coastal sediments.</title>
        <authorList>
            <person name="Karthikeyan S."/>
            <person name="Konstantinidis K."/>
        </authorList>
    </citation>
    <scope>NUCLEOTIDE SEQUENCE [LARGE SCALE GENOMIC DNA]</scope>
    <source>
        <strain evidence="1 2">KTK01</strain>
    </source>
</reference>
<evidence type="ECO:0000313" key="1">
    <source>
        <dbReference type="EMBL" id="TFZ82825.1"/>
    </source>
</evidence>
<dbReference type="InterPro" id="IPR021634">
    <property type="entry name" value="DUF3240"/>
</dbReference>
<dbReference type="AlphaFoldDB" id="A0A4Z0FAV9"/>
<dbReference type="InterPro" id="IPR015867">
    <property type="entry name" value="N-reg_PII/ATP_PRibTrfase_C"/>
</dbReference>
<gene>
    <name evidence="1" type="ORF">E4680_05975</name>
</gene>
<organism evidence="1 2">
    <name type="scientific">Candidatus Macondimonas diazotrophica</name>
    <dbReference type="NCBI Taxonomy" id="2305248"/>
    <lineage>
        <taxon>Bacteria</taxon>
        <taxon>Pseudomonadati</taxon>
        <taxon>Pseudomonadota</taxon>
        <taxon>Gammaproteobacteria</taxon>
        <taxon>Chromatiales</taxon>
        <taxon>Ectothiorhodospiraceae</taxon>
        <taxon>Candidatus Macondimonas</taxon>
    </lineage>
</organism>
<dbReference type="Gene3D" id="3.30.70.120">
    <property type="match status" value="1"/>
</dbReference>
<comment type="caution">
    <text evidence="1">The sequence shown here is derived from an EMBL/GenBank/DDBJ whole genome shotgun (WGS) entry which is preliminary data.</text>
</comment>
<dbReference type="Pfam" id="PF11582">
    <property type="entry name" value="DUF3240"/>
    <property type="match status" value="1"/>
</dbReference>
<keyword evidence="2" id="KW-1185">Reference proteome</keyword>
<protein>
    <submittedName>
        <fullName evidence="1">DUF3240 domain-containing protein</fullName>
    </submittedName>
</protein>
<dbReference type="EMBL" id="SRIO01000006">
    <property type="protein sequence ID" value="TFZ82825.1"/>
    <property type="molecule type" value="Genomic_DNA"/>
</dbReference>
<sequence length="117" mass="12614">MTEETLNPADSEMLLTLVVGPALSDAVIDWLLVQDDLRGFSSHHGAGHGQDPNSLSATEQVAGRQARVFFNLMLPAARFPDVLARLRAAFSGADLHYWAVPVIHSGHLEPMGKDRGG</sequence>
<proteinExistence type="predicted"/>
<evidence type="ECO:0000313" key="2">
    <source>
        <dbReference type="Proteomes" id="UP000297890"/>
    </source>
</evidence>
<dbReference type="RefSeq" id="WP_135281495.1">
    <property type="nucleotide sequence ID" value="NZ_SRIO01000006.1"/>
</dbReference>
<dbReference type="Proteomes" id="UP000297890">
    <property type="component" value="Unassembled WGS sequence"/>
</dbReference>
<accession>A0A4Z0FAV9</accession>